<name>A0A9W8TBG3_9HYPO</name>
<gene>
    <name evidence="2" type="ORF">N0V84_011311</name>
</gene>
<dbReference type="OrthoDB" id="5220943at2759"/>
<protein>
    <submittedName>
        <fullName evidence="2">Uncharacterized protein</fullName>
    </submittedName>
</protein>
<comment type="caution">
    <text evidence="2">The sequence shown here is derived from an EMBL/GenBank/DDBJ whole genome shotgun (WGS) entry which is preliminary data.</text>
</comment>
<evidence type="ECO:0000313" key="3">
    <source>
        <dbReference type="Proteomes" id="UP001140502"/>
    </source>
</evidence>
<organism evidence="2 3">
    <name type="scientific">Fusarium piperis</name>
    <dbReference type="NCBI Taxonomy" id="1435070"/>
    <lineage>
        <taxon>Eukaryota</taxon>
        <taxon>Fungi</taxon>
        <taxon>Dikarya</taxon>
        <taxon>Ascomycota</taxon>
        <taxon>Pezizomycotina</taxon>
        <taxon>Sordariomycetes</taxon>
        <taxon>Hypocreomycetidae</taxon>
        <taxon>Hypocreales</taxon>
        <taxon>Nectriaceae</taxon>
        <taxon>Fusarium</taxon>
        <taxon>Fusarium solani species complex</taxon>
    </lineage>
</organism>
<dbReference type="SUPFAM" id="SSF46966">
    <property type="entry name" value="Spectrin repeat"/>
    <property type="match status" value="1"/>
</dbReference>
<dbReference type="EMBL" id="JAPEUR010000412">
    <property type="protein sequence ID" value="KAJ4309802.1"/>
    <property type="molecule type" value="Genomic_DNA"/>
</dbReference>
<evidence type="ECO:0000313" key="2">
    <source>
        <dbReference type="EMBL" id="KAJ4309802.1"/>
    </source>
</evidence>
<keyword evidence="3" id="KW-1185">Reference proteome</keyword>
<accession>A0A9W8TBG3</accession>
<dbReference type="Proteomes" id="UP001140502">
    <property type="component" value="Unassembled WGS sequence"/>
</dbReference>
<feature type="coiled-coil region" evidence="1">
    <location>
        <begin position="350"/>
        <end position="411"/>
    </location>
</feature>
<sequence length="434" mass="48838">MAKREPEMPMPGGDEQLRLIDTLENSQSLYELCLELPKLAESLDQNPVLKANGFGVSDTVKAFRQDIIQGTVAHDLSRLGQNGWYNTPLESEGKVAGVYAVGICRAGKGGKFVDIHEMRKLIQGMKQYIRGYQALAKHLQDVDVKAVVYGDMANLSREDISDMAWVSRVDEDRTKFFKGKPRARAQFITKDEEVPIIQALVRTYERMCLPEITEAEEAIRMRQSPVYVGCSSDIRSRTSIYRGSSLKPLSKPMGLTLAILNANKTPGQMRVGVALRIWKPDQLALAEQLVATLAGSLVYQHGFNAIETGGTGSNTVRTPDTLERSRRDIMLRGCELADNVKDTIHELETREDFLKKLGELEREIPEVNRRIERLAESVAQLPAGPDFDSLIDETTELIQHRQQELRDTKEALEQWDIIIDIKRKLLGFTEKDIA</sequence>
<evidence type="ECO:0000256" key="1">
    <source>
        <dbReference type="SAM" id="Coils"/>
    </source>
</evidence>
<reference evidence="2" key="1">
    <citation type="submission" date="2022-10" db="EMBL/GenBank/DDBJ databases">
        <title>Tapping the CABI collections for fungal endophytes: first genome assemblies for Collariella, Neodidymelliopsis, Ascochyta clinopodiicola, Didymella pomorum, Didymosphaeria variabile, Neocosmospora piperis and Neocucurbitaria cava.</title>
        <authorList>
            <person name="Hill R."/>
        </authorList>
    </citation>
    <scope>NUCLEOTIDE SEQUENCE</scope>
    <source>
        <strain evidence="2">IMI 366586</strain>
    </source>
</reference>
<proteinExistence type="predicted"/>
<dbReference type="AlphaFoldDB" id="A0A9W8TBG3"/>
<keyword evidence="1" id="KW-0175">Coiled coil</keyword>